<comment type="caution">
    <text evidence="1">The sequence shown here is derived from an EMBL/GenBank/DDBJ whole genome shotgun (WGS) entry which is preliminary data.</text>
</comment>
<gene>
    <name evidence="1" type="ORF">QOL99_00370</name>
</gene>
<proteinExistence type="predicted"/>
<dbReference type="RefSeq" id="WP_285520639.1">
    <property type="nucleotide sequence ID" value="NZ_JASNGB010000001.1"/>
</dbReference>
<organism evidence="1 2">
    <name type="scientific">Deinococcus rhizophilus</name>
    <dbReference type="NCBI Taxonomy" id="3049544"/>
    <lineage>
        <taxon>Bacteria</taxon>
        <taxon>Thermotogati</taxon>
        <taxon>Deinococcota</taxon>
        <taxon>Deinococci</taxon>
        <taxon>Deinococcales</taxon>
        <taxon>Deinococcaceae</taxon>
        <taxon>Deinococcus</taxon>
    </lineage>
</organism>
<sequence length="137" mass="15521">MTVPQASILDPLKRPLSTVVDGQPLDLSSRLGKRRLFRHSVSPQAAGEGWTRLVFVPGWLGRLPSGRTCHVIEEVCPTGEVEPTLQRIQEEHGVHLWVRPISLPISRQRGNYWWPEVYITPWVYARPKLRSLLAVAA</sequence>
<name>A0ABT7JDH5_9DEIO</name>
<evidence type="ECO:0000313" key="2">
    <source>
        <dbReference type="Proteomes" id="UP001302059"/>
    </source>
</evidence>
<reference evidence="1 2" key="1">
    <citation type="submission" date="2023-05" db="EMBL/GenBank/DDBJ databases">
        <authorList>
            <person name="Gao F."/>
        </authorList>
    </citation>
    <scope>NUCLEOTIDE SEQUENCE [LARGE SCALE GENOMIC DNA]</scope>
    <source>
        <strain evidence="1 2">MIMF12</strain>
    </source>
</reference>
<protein>
    <submittedName>
        <fullName evidence="1">Uncharacterized protein</fullName>
    </submittedName>
</protein>
<dbReference type="EMBL" id="JASNGB010000001">
    <property type="protein sequence ID" value="MDL2342602.1"/>
    <property type="molecule type" value="Genomic_DNA"/>
</dbReference>
<keyword evidence="2" id="KW-1185">Reference proteome</keyword>
<evidence type="ECO:0000313" key="1">
    <source>
        <dbReference type="EMBL" id="MDL2342602.1"/>
    </source>
</evidence>
<dbReference type="Proteomes" id="UP001302059">
    <property type="component" value="Unassembled WGS sequence"/>
</dbReference>
<accession>A0ABT7JDH5</accession>